<dbReference type="STRING" id="314230.DSM3645_23051"/>
<dbReference type="eggNOG" id="COG3656">
    <property type="taxonomic scope" value="Bacteria"/>
</dbReference>
<dbReference type="OrthoDB" id="195316at2"/>
<protein>
    <recommendedName>
        <fullName evidence="4">DUF2271 domain-containing protein</fullName>
    </recommendedName>
</protein>
<dbReference type="EMBL" id="AANZ01000005">
    <property type="protein sequence ID" value="EAQ81320.1"/>
    <property type="molecule type" value="Genomic_DNA"/>
</dbReference>
<organism evidence="2 3">
    <name type="scientific">Blastopirellula marina DSM 3645</name>
    <dbReference type="NCBI Taxonomy" id="314230"/>
    <lineage>
        <taxon>Bacteria</taxon>
        <taxon>Pseudomonadati</taxon>
        <taxon>Planctomycetota</taxon>
        <taxon>Planctomycetia</taxon>
        <taxon>Pirellulales</taxon>
        <taxon>Pirellulaceae</taxon>
        <taxon>Blastopirellula</taxon>
    </lineage>
</organism>
<dbReference type="PIRSF" id="PIRSF014995">
    <property type="entry name" value="UCP014995"/>
    <property type="match status" value="1"/>
</dbReference>
<evidence type="ECO:0000256" key="1">
    <source>
        <dbReference type="SAM" id="SignalP"/>
    </source>
</evidence>
<gene>
    <name evidence="2" type="ORF">DSM3645_23051</name>
</gene>
<evidence type="ECO:0000313" key="2">
    <source>
        <dbReference type="EMBL" id="EAQ81320.1"/>
    </source>
</evidence>
<dbReference type="Proteomes" id="UP000004358">
    <property type="component" value="Unassembled WGS sequence"/>
</dbReference>
<comment type="caution">
    <text evidence="2">The sequence shown here is derived from an EMBL/GenBank/DDBJ whole genome shotgun (WGS) entry which is preliminary data.</text>
</comment>
<accession>A3ZQ47</accession>
<sequence length="180" mass="19671">MNKNRLFGACVAVTLSLLGNGVILAAEAAEKLEVTVEIPQLNVGGYHRPYVAVWVQDADAKVVQNVAVWYQLKGKKKGSGTKWLPDLRQWWRRSGRELEMPVDGISGATRPVGKHELTIDSKAALAQLKPGQYALVVEAAREHGGRELVKVPFSWPATAEQSYAVSGEKELGEVTLTVRP</sequence>
<evidence type="ECO:0008006" key="4">
    <source>
        <dbReference type="Google" id="ProtNLM"/>
    </source>
</evidence>
<dbReference type="InterPro" id="IPR014469">
    <property type="entry name" value="DUF2271"/>
</dbReference>
<dbReference type="HOGENOM" id="CLU_129911_0_0_0"/>
<feature type="signal peptide" evidence="1">
    <location>
        <begin position="1"/>
        <end position="25"/>
    </location>
</feature>
<dbReference type="AlphaFoldDB" id="A3ZQ47"/>
<reference evidence="2 3" key="1">
    <citation type="submission" date="2006-02" db="EMBL/GenBank/DDBJ databases">
        <authorList>
            <person name="Amann R."/>
            <person name="Ferriera S."/>
            <person name="Johnson J."/>
            <person name="Kravitz S."/>
            <person name="Halpern A."/>
            <person name="Remington K."/>
            <person name="Beeson K."/>
            <person name="Tran B."/>
            <person name="Rogers Y.-H."/>
            <person name="Friedman R."/>
            <person name="Venter J.C."/>
        </authorList>
    </citation>
    <scope>NUCLEOTIDE SEQUENCE [LARGE SCALE GENOMIC DNA]</scope>
    <source>
        <strain evidence="2 3">DSM 3645</strain>
    </source>
</reference>
<name>A3ZQ47_9BACT</name>
<dbReference type="Pfam" id="PF10029">
    <property type="entry name" value="DUF2271"/>
    <property type="match status" value="1"/>
</dbReference>
<feature type="chain" id="PRO_5002665196" description="DUF2271 domain-containing protein" evidence="1">
    <location>
        <begin position="26"/>
        <end position="180"/>
    </location>
</feature>
<proteinExistence type="predicted"/>
<keyword evidence="1" id="KW-0732">Signal</keyword>
<evidence type="ECO:0000313" key="3">
    <source>
        <dbReference type="Proteomes" id="UP000004358"/>
    </source>
</evidence>
<dbReference type="RefSeq" id="WP_002652509.1">
    <property type="nucleotide sequence ID" value="NZ_CH672376.1"/>
</dbReference>